<gene>
    <name evidence="1" type="ORF">E5K02_10190</name>
</gene>
<accession>A0A4Z0QKM9</accession>
<evidence type="ECO:0008006" key="3">
    <source>
        <dbReference type="Google" id="ProtNLM"/>
    </source>
</evidence>
<keyword evidence="2" id="KW-1185">Reference proteome</keyword>
<comment type="caution">
    <text evidence="1">The sequence shown here is derived from an EMBL/GenBank/DDBJ whole genome shotgun (WGS) entry which is preliminary data.</text>
</comment>
<organism evidence="1 2">
    <name type="scientific">Hymenobacter metallicola</name>
    <dbReference type="NCBI Taxonomy" id="2563114"/>
    <lineage>
        <taxon>Bacteria</taxon>
        <taxon>Pseudomonadati</taxon>
        <taxon>Bacteroidota</taxon>
        <taxon>Cytophagia</taxon>
        <taxon>Cytophagales</taxon>
        <taxon>Hymenobacteraceae</taxon>
        <taxon>Hymenobacter</taxon>
    </lineage>
</organism>
<protein>
    <recommendedName>
        <fullName evidence="3">Deoxynucleotide monophosphate kinase</fullName>
    </recommendedName>
</protein>
<dbReference type="Gene3D" id="3.40.50.300">
    <property type="entry name" value="P-loop containing nucleotide triphosphate hydrolases"/>
    <property type="match status" value="1"/>
</dbReference>
<evidence type="ECO:0000313" key="2">
    <source>
        <dbReference type="Proteomes" id="UP000298471"/>
    </source>
</evidence>
<proteinExistence type="predicted"/>
<reference evidence="1 2" key="1">
    <citation type="submission" date="2019-04" db="EMBL/GenBank/DDBJ databases">
        <authorList>
            <person name="Feng G."/>
            <person name="Zhang J."/>
            <person name="Zhu H."/>
        </authorList>
    </citation>
    <scope>NUCLEOTIDE SEQUENCE [LARGE SCALE GENOMIC DNA]</scope>
    <source>
        <strain evidence="1 2">9PBR-1</strain>
    </source>
</reference>
<dbReference type="Pfam" id="PF21448">
    <property type="entry name" value="DNMK"/>
    <property type="match status" value="1"/>
</dbReference>
<dbReference type="Proteomes" id="UP000298471">
    <property type="component" value="Unassembled WGS sequence"/>
</dbReference>
<dbReference type="InterPro" id="IPR027417">
    <property type="entry name" value="P-loop_NTPase"/>
</dbReference>
<dbReference type="AlphaFoldDB" id="A0A4Z0QKM9"/>
<dbReference type="EMBL" id="SRMB01000001">
    <property type="protein sequence ID" value="TGE29803.1"/>
    <property type="molecule type" value="Genomic_DNA"/>
</dbReference>
<name>A0A4Z0QKM9_9BACT</name>
<evidence type="ECO:0000313" key="1">
    <source>
        <dbReference type="EMBL" id="TGE29803.1"/>
    </source>
</evidence>
<dbReference type="SUPFAM" id="SSF52540">
    <property type="entry name" value="P-loop containing nucleoside triphosphate hydrolases"/>
    <property type="match status" value="1"/>
</dbReference>
<dbReference type="RefSeq" id="WP_135394601.1">
    <property type="nucleotide sequence ID" value="NZ_SRMB01000001.1"/>
</dbReference>
<sequence length="253" mass="28033">MKPLASANLPKIIGLSGRRGSGKDTVANLIKYLTLQQDYPGVWADQSLDFFLSNAHTWVSPYTCRSFAGKLKKFAQELTGHMDVYSQAGKTTFLSEWGMTVGELLQKLGTDAIRDGLHKDAWILACFAGMEEDQKYIITDCRFPNEAEAIRARGGLLLRIEGDPLKQQGDGTRDDSHPSETALDDYPYFDAIIDNSGTLDQLKGHVELLLKHQRQAVQVGAVGAPLTYNEAVYTNNVLTYKRKYPRGAAAPNY</sequence>
<dbReference type="InterPro" id="IPR048444">
    <property type="entry name" value="DNMK"/>
</dbReference>
<dbReference type="OrthoDB" id="877829at2"/>